<dbReference type="RefSeq" id="WP_154481160.1">
    <property type="nucleotide sequence ID" value="NZ_VUNF01000015.1"/>
</dbReference>
<dbReference type="CDD" id="cd16376">
    <property type="entry name" value="Avd_like"/>
    <property type="match status" value="1"/>
</dbReference>
<organism evidence="2 3">
    <name type="scientific">Segatella copri</name>
    <dbReference type="NCBI Taxonomy" id="165179"/>
    <lineage>
        <taxon>Bacteria</taxon>
        <taxon>Pseudomonadati</taxon>
        <taxon>Bacteroidota</taxon>
        <taxon>Bacteroidia</taxon>
        <taxon>Bacteroidales</taxon>
        <taxon>Prevotellaceae</taxon>
        <taxon>Segatella</taxon>
    </lineage>
</organism>
<dbReference type="EMBL" id="VUNF01000015">
    <property type="protein sequence ID" value="MST77752.1"/>
    <property type="molecule type" value="Genomic_DNA"/>
</dbReference>
<protein>
    <submittedName>
        <fullName evidence="2">Four helix bundle protein</fullName>
    </submittedName>
</protein>
<dbReference type="InterPro" id="IPR055360">
    <property type="entry name" value="bAvd"/>
</dbReference>
<evidence type="ECO:0000259" key="1">
    <source>
        <dbReference type="Pfam" id="PF22296"/>
    </source>
</evidence>
<accession>A0A6I2TYL6</accession>
<feature type="domain" description="bAvd-like" evidence="1">
    <location>
        <begin position="15"/>
        <end position="122"/>
    </location>
</feature>
<dbReference type="Proteomes" id="UP000450161">
    <property type="component" value="Unassembled WGS sequence"/>
</dbReference>
<dbReference type="Pfam" id="PF22296">
    <property type="entry name" value="bAvd"/>
    <property type="match status" value="1"/>
</dbReference>
<proteinExistence type="predicted"/>
<evidence type="ECO:0000313" key="2">
    <source>
        <dbReference type="EMBL" id="MST77752.1"/>
    </source>
</evidence>
<evidence type="ECO:0000313" key="3">
    <source>
        <dbReference type="Proteomes" id="UP000450161"/>
    </source>
</evidence>
<dbReference type="SUPFAM" id="SSF158446">
    <property type="entry name" value="IVS-encoded protein-like"/>
    <property type="match status" value="1"/>
</dbReference>
<reference evidence="2 3" key="1">
    <citation type="submission" date="2019-08" db="EMBL/GenBank/DDBJ databases">
        <title>In-depth cultivation of the pig gut microbiome towards novel bacterial diversity and tailored functional studies.</title>
        <authorList>
            <person name="Wylensek D."/>
            <person name="Hitch T.C.A."/>
            <person name="Clavel T."/>
        </authorList>
    </citation>
    <scope>NUCLEOTIDE SEQUENCE [LARGE SCALE GENOMIC DNA]</scope>
    <source>
        <strain evidence="2 3">LKV-178-WT-2C</strain>
    </source>
</reference>
<dbReference type="AlphaFoldDB" id="A0A6I2TYL6"/>
<comment type="caution">
    <text evidence="2">The sequence shown here is derived from an EMBL/GenBank/DDBJ whole genome shotgun (WGS) entry which is preliminary data.</text>
</comment>
<dbReference type="InterPro" id="IPR036583">
    <property type="entry name" value="23S_rRNA_IVS_sf"/>
</dbReference>
<name>A0A6I2TYL6_9BACT</name>
<sequence length="125" mass="14628">MEEEQKKLKLVSNTQIYLDTRRLLDKVLDVTPNIPRNYKFTIGSRMQDTSVSLIQEFAAAYMTRDKNERIKHIDNFRALFETLKTLIRIAGERKWIKGMGIHAEIIELTDKIGKQMTAWKNSLSK</sequence>
<dbReference type="Gene3D" id="1.20.1440.60">
    <property type="entry name" value="23S rRNA-intervening sequence"/>
    <property type="match status" value="1"/>
</dbReference>
<gene>
    <name evidence="2" type="ORF">FYJ72_08675</name>
</gene>